<gene>
    <name evidence="7" type="ORF">BDA99DRAFT_564870</name>
</gene>
<dbReference type="Proteomes" id="UP001209540">
    <property type="component" value="Unassembled WGS sequence"/>
</dbReference>
<feature type="transmembrane region" description="Helical" evidence="5">
    <location>
        <begin position="75"/>
        <end position="94"/>
    </location>
</feature>
<dbReference type="PROSITE" id="PS50850">
    <property type="entry name" value="MFS"/>
    <property type="match status" value="1"/>
</dbReference>
<evidence type="ECO:0000259" key="6">
    <source>
        <dbReference type="PROSITE" id="PS50850"/>
    </source>
</evidence>
<protein>
    <submittedName>
        <fullName evidence="7">Major facilitator superfamily domain-containing protein</fullName>
    </submittedName>
</protein>
<keyword evidence="8" id="KW-1185">Reference proteome</keyword>
<comment type="caution">
    <text evidence="7">The sequence shown here is derived from an EMBL/GenBank/DDBJ whole genome shotgun (WGS) entry which is preliminary data.</text>
</comment>
<dbReference type="GO" id="GO:0005886">
    <property type="term" value="C:plasma membrane"/>
    <property type="evidence" value="ECO:0007669"/>
    <property type="project" value="TreeGrafter"/>
</dbReference>
<reference evidence="7" key="2">
    <citation type="submission" date="2023-02" db="EMBL/GenBank/DDBJ databases">
        <authorList>
            <consortium name="DOE Joint Genome Institute"/>
            <person name="Mondo S.J."/>
            <person name="Chang Y."/>
            <person name="Wang Y."/>
            <person name="Ahrendt S."/>
            <person name="Andreopoulos W."/>
            <person name="Barry K."/>
            <person name="Beard J."/>
            <person name="Benny G.L."/>
            <person name="Blankenship S."/>
            <person name="Bonito G."/>
            <person name="Cuomo C."/>
            <person name="Desiro A."/>
            <person name="Gervers K.A."/>
            <person name="Hundley H."/>
            <person name="Kuo A."/>
            <person name="LaButti K."/>
            <person name="Lang B.F."/>
            <person name="Lipzen A."/>
            <person name="O'Donnell K."/>
            <person name="Pangilinan J."/>
            <person name="Reynolds N."/>
            <person name="Sandor L."/>
            <person name="Smith M.W."/>
            <person name="Tsang A."/>
            <person name="Grigoriev I.V."/>
            <person name="Stajich J.E."/>
            <person name="Spatafora J.W."/>
        </authorList>
    </citation>
    <scope>NUCLEOTIDE SEQUENCE</scope>
    <source>
        <strain evidence="7">RSA 2281</strain>
    </source>
</reference>
<evidence type="ECO:0000313" key="8">
    <source>
        <dbReference type="Proteomes" id="UP001209540"/>
    </source>
</evidence>
<feature type="transmembrane region" description="Helical" evidence="5">
    <location>
        <begin position="329"/>
        <end position="347"/>
    </location>
</feature>
<evidence type="ECO:0000256" key="2">
    <source>
        <dbReference type="ARBA" id="ARBA00022692"/>
    </source>
</evidence>
<evidence type="ECO:0000313" key="7">
    <source>
        <dbReference type="EMBL" id="KAI9248259.1"/>
    </source>
</evidence>
<evidence type="ECO:0000256" key="3">
    <source>
        <dbReference type="ARBA" id="ARBA00022989"/>
    </source>
</evidence>
<evidence type="ECO:0000256" key="1">
    <source>
        <dbReference type="ARBA" id="ARBA00004141"/>
    </source>
</evidence>
<dbReference type="Gene3D" id="1.20.1250.20">
    <property type="entry name" value="MFS general substrate transporter like domains"/>
    <property type="match status" value="1"/>
</dbReference>
<accession>A0AAD5JYS5</accession>
<dbReference type="EMBL" id="JAIXMP010000039">
    <property type="protein sequence ID" value="KAI9248259.1"/>
    <property type="molecule type" value="Genomic_DNA"/>
</dbReference>
<dbReference type="AlphaFoldDB" id="A0AAD5JYS5"/>
<feature type="transmembrane region" description="Helical" evidence="5">
    <location>
        <begin position="195"/>
        <end position="214"/>
    </location>
</feature>
<dbReference type="InterPro" id="IPR036259">
    <property type="entry name" value="MFS_trans_sf"/>
</dbReference>
<keyword evidence="4 5" id="KW-0472">Membrane</keyword>
<dbReference type="InterPro" id="IPR011701">
    <property type="entry name" value="MFS"/>
</dbReference>
<dbReference type="GO" id="GO:0022857">
    <property type="term" value="F:transmembrane transporter activity"/>
    <property type="evidence" value="ECO:0007669"/>
    <property type="project" value="InterPro"/>
</dbReference>
<feature type="transmembrane region" description="Helical" evidence="5">
    <location>
        <begin position="414"/>
        <end position="440"/>
    </location>
</feature>
<keyword evidence="2 5" id="KW-0812">Transmembrane</keyword>
<dbReference type="PANTHER" id="PTHR23502">
    <property type="entry name" value="MAJOR FACILITATOR SUPERFAMILY"/>
    <property type="match status" value="1"/>
</dbReference>
<feature type="transmembrane region" description="Helical" evidence="5">
    <location>
        <begin position="353"/>
        <end position="379"/>
    </location>
</feature>
<dbReference type="InterPro" id="IPR020846">
    <property type="entry name" value="MFS_dom"/>
</dbReference>
<reference evidence="7" key="1">
    <citation type="journal article" date="2022" name="IScience">
        <title>Evolution of zygomycete secretomes and the origins of terrestrial fungal ecologies.</title>
        <authorList>
            <person name="Chang Y."/>
            <person name="Wang Y."/>
            <person name="Mondo S."/>
            <person name="Ahrendt S."/>
            <person name="Andreopoulos W."/>
            <person name="Barry K."/>
            <person name="Beard J."/>
            <person name="Benny G.L."/>
            <person name="Blankenship S."/>
            <person name="Bonito G."/>
            <person name="Cuomo C."/>
            <person name="Desiro A."/>
            <person name="Gervers K.A."/>
            <person name="Hundley H."/>
            <person name="Kuo A."/>
            <person name="LaButti K."/>
            <person name="Lang B.F."/>
            <person name="Lipzen A."/>
            <person name="O'Donnell K."/>
            <person name="Pangilinan J."/>
            <person name="Reynolds N."/>
            <person name="Sandor L."/>
            <person name="Smith M.E."/>
            <person name="Tsang A."/>
            <person name="Grigoriev I.V."/>
            <person name="Stajich J.E."/>
            <person name="Spatafora J.W."/>
        </authorList>
    </citation>
    <scope>NUCLEOTIDE SEQUENCE</scope>
    <source>
        <strain evidence="7">RSA 2281</strain>
    </source>
</reference>
<feature type="domain" description="Major facilitator superfamily (MFS) profile" evidence="6">
    <location>
        <begin position="39"/>
        <end position="443"/>
    </location>
</feature>
<organism evidence="7 8">
    <name type="scientific">Phascolomyces articulosus</name>
    <dbReference type="NCBI Taxonomy" id="60185"/>
    <lineage>
        <taxon>Eukaryota</taxon>
        <taxon>Fungi</taxon>
        <taxon>Fungi incertae sedis</taxon>
        <taxon>Mucoromycota</taxon>
        <taxon>Mucoromycotina</taxon>
        <taxon>Mucoromycetes</taxon>
        <taxon>Mucorales</taxon>
        <taxon>Lichtheimiaceae</taxon>
        <taxon>Phascolomyces</taxon>
    </lineage>
</organism>
<dbReference type="Pfam" id="PF07690">
    <property type="entry name" value="MFS_1"/>
    <property type="match status" value="1"/>
</dbReference>
<comment type="subcellular location">
    <subcellularLocation>
        <location evidence="1">Membrane</location>
        <topology evidence="1">Multi-pass membrane protein</topology>
    </subcellularLocation>
</comment>
<feature type="transmembrane region" description="Helical" evidence="5">
    <location>
        <begin position="273"/>
        <end position="297"/>
    </location>
</feature>
<dbReference type="PANTHER" id="PTHR23502:SF5">
    <property type="entry name" value="QUINIDINE RESISTANCE PROTEIN 3"/>
    <property type="match status" value="1"/>
</dbReference>
<evidence type="ECO:0000256" key="5">
    <source>
        <dbReference type="SAM" id="Phobius"/>
    </source>
</evidence>
<evidence type="ECO:0000256" key="4">
    <source>
        <dbReference type="ARBA" id="ARBA00023136"/>
    </source>
</evidence>
<proteinExistence type="predicted"/>
<dbReference type="SUPFAM" id="SSF103473">
    <property type="entry name" value="MFS general substrate transporter"/>
    <property type="match status" value="1"/>
</dbReference>
<name>A0AAD5JYS5_9FUNG</name>
<sequence length="454" mass="50487">MTFQDDNKHSKKPQHTADTSCTKKILPLLRKKGEDFSRTTRWIVFAIVLLSQSLNQTSYPALPAIQKDMNTTATMTNSIVAIRSFVTGLLSAVWATYADGYGRRNVFILSNSFLVAGNIGSALTLNMTTLIGLQMISSIGGAAAYALGVGIINDMFKDHEKGKALSWNAAMSSYSMAISPLIGGALTDYLGWRSIFWFLVIAYGLLWVAIIFLLPETNVFAQPLDDKYETEKKRTSYKWKKLLINPFASLKLLRFPNMFLLCAYLGLINQYHFSSMLVGLFYLAGLIGNTAGTWLGGYTSDRLYMRRVTTAKENNQQVYPEMRLSQPGVLAAAISMAVACIAYGWSVEKHAHFSIGIICQVFILFGLTLGGSFLNVYAVQSFPRHGSSAQACMQTVKCSLLAIGRLWAIDLQNLVGIGILYTIFGGILFITCPFVTYIQLNRKKWQYKRELVNQ</sequence>
<keyword evidence="3 5" id="KW-1133">Transmembrane helix</keyword>
<feature type="transmembrane region" description="Helical" evidence="5">
    <location>
        <begin position="131"/>
        <end position="152"/>
    </location>
</feature>
<feature type="transmembrane region" description="Helical" evidence="5">
    <location>
        <begin position="164"/>
        <end position="183"/>
    </location>
</feature>